<dbReference type="EMBL" id="BARU01032558">
    <property type="protein sequence ID" value="GAH72460.1"/>
    <property type="molecule type" value="Genomic_DNA"/>
</dbReference>
<evidence type="ECO:0000313" key="1">
    <source>
        <dbReference type="EMBL" id="GAH72460.1"/>
    </source>
</evidence>
<dbReference type="InterPro" id="IPR011010">
    <property type="entry name" value="DNA_brk_join_enz"/>
</dbReference>
<gene>
    <name evidence="1" type="ORF">S03H2_51333</name>
    <name evidence="2" type="ORF">S06H3_17077</name>
</gene>
<name>X1ITA3_9ZZZZ</name>
<reference evidence="1" key="1">
    <citation type="journal article" date="2014" name="Front. Microbiol.">
        <title>High frequency of phylogenetically diverse reductive dehalogenase-homologous genes in deep subseafloor sedimentary metagenomes.</title>
        <authorList>
            <person name="Kawai M."/>
            <person name="Futagami T."/>
            <person name="Toyoda A."/>
            <person name="Takaki Y."/>
            <person name="Nishi S."/>
            <person name="Hori S."/>
            <person name="Arai W."/>
            <person name="Tsubouchi T."/>
            <person name="Morono Y."/>
            <person name="Uchiyama I."/>
            <person name="Ito T."/>
            <person name="Fujiyama A."/>
            <person name="Inagaki F."/>
            <person name="Takami H."/>
        </authorList>
    </citation>
    <scope>NUCLEOTIDE SEQUENCE</scope>
    <source>
        <strain evidence="1">Expedition CK06-06</strain>
    </source>
</reference>
<dbReference type="AlphaFoldDB" id="X1ITA3"/>
<comment type="caution">
    <text evidence="1">The sequence shown here is derived from an EMBL/GenBank/DDBJ whole genome shotgun (WGS) entry which is preliminary data.</text>
</comment>
<dbReference type="SUPFAM" id="SSF56349">
    <property type="entry name" value="DNA breaking-rejoining enzymes"/>
    <property type="match status" value="1"/>
</dbReference>
<evidence type="ECO:0000313" key="2">
    <source>
        <dbReference type="EMBL" id="GAI04492.1"/>
    </source>
</evidence>
<dbReference type="EMBL" id="BARV01008503">
    <property type="protein sequence ID" value="GAI04492.1"/>
    <property type="molecule type" value="Genomic_DNA"/>
</dbReference>
<proteinExistence type="predicted"/>
<dbReference type="GO" id="GO:0003677">
    <property type="term" value="F:DNA binding"/>
    <property type="evidence" value="ECO:0007669"/>
    <property type="project" value="InterPro"/>
</dbReference>
<evidence type="ECO:0008006" key="3">
    <source>
        <dbReference type="Google" id="ProtNLM"/>
    </source>
</evidence>
<protein>
    <recommendedName>
        <fullName evidence="3">Core-binding (CB) domain-containing protein</fullName>
    </recommendedName>
</protein>
<sequence>MDDKAKRRLSLKCKTNHELFTLYYDHLKIRLTPGQFDQYTFILDKYRQFLGEFPPSIELATKFLTRYANHAQATLVRYTGIIRGFMEWYGESLDIRPPRPKSLPQYVEPSDIEHLIDVIRNKNTHKATPQQFYFQVTSHLGN</sequence>
<organism evidence="1">
    <name type="scientific">marine sediment metagenome</name>
    <dbReference type="NCBI Taxonomy" id="412755"/>
    <lineage>
        <taxon>unclassified sequences</taxon>
        <taxon>metagenomes</taxon>
        <taxon>ecological metagenomes</taxon>
    </lineage>
</organism>
<accession>X1ITA3</accession>